<protein>
    <submittedName>
        <fullName evidence="3">Uncharacterized protein</fullName>
    </submittedName>
</protein>
<keyword evidence="1" id="KW-0812">Transmembrane</keyword>
<name>I3EHN2_NEMP3</name>
<feature type="transmembrane region" description="Helical" evidence="1">
    <location>
        <begin position="217"/>
        <end position="237"/>
    </location>
</feature>
<dbReference type="OMA" id="RTSTEHY"/>
<dbReference type="Proteomes" id="UP000002872">
    <property type="component" value="Unassembled WGS sequence"/>
</dbReference>
<keyword evidence="1" id="KW-0472">Membrane</keyword>
<dbReference type="OrthoDB" id="2192839at2759"/>
<dbReference type="AlphaFoldDB" id="I3EHN2"/>
<feature type="chain" id="PRO_5003670604" evidence="2">
    <location>
        <begin position="18"/>
        <end position="251"/>
    </location>
</feature>
<dbReference type="EMBL" id="GL870878">
    <property type="protein sequence ID" value="EIJ88729.1"/>
    <property type="molecule type" value="Genomic_DNA"/>
</dbReference>
<keyword evidence="1" id="KW-1133">Transmembrane helix</keyword>
<organism evidence="3 4">
    <name type="scientific">Nematocida parisii (strain ERTm3)</name>
    <name type="common">Nematode killer fungus</name>
    <dbReference type="NCBI Taxonomy" id="935791"/>
    <lineage>
        <taxon>Eukaryota</taxon>
        <taxon>Fungi</taxon>
        <taxon>Fungi incertae sedis</taxon>
        <taxon>Microsporidia</taxon>
        <taxon>Nematocida</taxon>
    </lineage>
</organism>
<feature type="signal peptide" evidence="2">
    <location>
        <begin position="1"/>
        <end position="17"/>
    </location>
</feature>
<keyword evidence="4" id="KW-1185">Reference proteome</keyword>
<accession>I3EHN2</accession>
<dbReference type="InParanoid" id="I3EHN2"/>
<proteinExistence type="predicted"/>
<sequence>MRVVGVVILILAAVVQCYLEPEITENRLLTTIPFKTFFFLKRLSPYNSKLDRPLSMGAQKRIESEEKFSPFHSVLVIKKQRRSDEPIRRHVPITGPARTESAESFIKDFLVSHLQHMNSIERSNQFNTEKIYNDMYNRGSDQVHTSTKRNIHRGKEIIGDEIDAIIAHAAKEFTPNTEETENENASLGKTLRKTKKRVGKKIKRAEGVIGKKVKLNWLTILIFIIIGLISGFAGYSLRGRTSSEHYVPLDK</sequence>
<dbReference type="HOGENOM" id="CLU_1107385_0_0_1"/>
<gene>
    <name evidence="3" type="ORF">NEQG_01419</name>
</gene>
<dbReference type="VEuPathDB" id="MicrosporidiaDB:NEQG_01419"/>
<keyword evidence="2" id="KW-0732">Signal</keyword>
<evidence type="ECO:0000313" key="3">
    <source>
        <dbReference type="EMBL" id="EIJ88729.1"/>
    </source>
</evidence>
<evidence type="ECO:0000313" key="4">
    <source>
        <dbReference type="Proteomes" id="UP000002872"/>
    </source>
</evidence>
<evidence type="ECO:0000256" key="1">
    <source>
        <dbReference type="SAM" id="Phobius"/>
    </source>
</evidence>
<evidence type="ECO:0000256" key="2">
    <source>
        <dbReference type="SAM" id="SignalP"/>
    </source>
</evidence>
<reference evidence="3" key="1">
    <citation type="submission" date="2011-01" db="EMBL/GenBank/DDBJ databases">
        <title>The Genome Sequence of Nematocida parisii strain ERTm3.</title>
        <authorList>
            <consortium name="The Broad Institute Genome Sequencing Platform"/>
            <consortium name="The Broad Institute Genome Sequencing Center for Infectious Disease"/>
            <person name="Cuomo C."/>
            <person name="Troemel E."/>
            <person name="Young S.K."/>
            <person name="Zeng Q."/>
            <person name="Gargeya S."/>
            <person name="Fitzgerald M."/>
            <person name="Haas B."/>
            <person name="Abouelleil A."/>
            <person name="Alvarado L."/>
            <person name="Arachchi H.M."/>
            <person name="Berlin A."/>
            <person name="Chapman S.B."/>
            <person name="Gearin G."/>
            <person name="Goldberg J."/>
            <person name="Griggs A."/>
            <person name="Gujja S."/>
            <person name="Hansen M."/>
            <person name="Heiman D."/>
            <person name="Howarth C."/>
            <person name="Larimer J."/>
            <person name="Lui A."/>
            <person name="MacDonald P.J.P."/>
            <person name="McCowen C."/>
            <person name="Montmayeur A."/>
            <person name="Murphy C."/>
            <person name="Neiman D."/>
            <person name="Pearson M."/>
            <person name="Priest M."/>
            <person name="Roberts A."/>
            <person name="Saif S."/>
            <person name="Shea T."/>
            <person name="Sisk P."/>
            <person name="Stolte C."/>
            <person name="Sykes S."/>
            <person name="Wortman J."/>
            <person name="Nusbaum C."/>
            <person name="Birren B."/>
        </authorList>
    </citation>
    <scope>NUCLEOTIDE SEQUENCE</scope>
    <source>
        <strain evidence="3">ERTm3</strain>
    </source>
</reference>